<evidence type="ECO:0000313" key="2">
    <source>
        <dbReference type="Proteomes" id="UP000255291"/>
    </source>
</evidence>
<keyword evidence="1" id="KW-0378">Hydrolase</keyword>
<dbReference type="AlphaFoldDB" id="A0ABD7GNS4"/>
<dbReference type="Pfam" id="PF01026">
    <property type="entry name" value="TatD_DNase"/>
    <property type="match status" value="1"/>
</dbReference>
<dbReference type="InterPro" id="IPR032466">
    <property type="entry name" value="Metal_Hydrolase"/>
</dbReference>
<gene>
    <name evidence="1" type="ORF">DXF87_27460</name>
</gene>
<name>A0ABD7GNS4_9ENTR</name>
<feature type="non-terminal residue" evidence="1">
    <location>
        <position position="1"/>
    </location>
</feature>
<dbReference type="EMBL" id="QRBW01000703">
    <property type="protein sequence ID" value="RDT44735.1"/>
    <property type="molecule type" value="Genomic_DNA"/>
</dbReference>
<organism evidence="1 2">
    <name type="scientific">Enterobacter roggenkampii</name>
    <dbReference type="NCBI Taxonomy" id="1812935"/>
    <lineage>
        <taxon>Bacteria</taxon>
        <taxon>Pseudomonadati</taxon>
        <taxon>Pseudomonadota</taxon>
        <taxon>Gammaproteobacteria</taxon>
        <taxon>Enterobacterales</taxon>
        <taxon>Enterobacteriaceae</taxon>
        <taxon>Enterobacter</taxon>
        <taxon>Enterobacter cloacae complex</taxon>
    </lineage>
</organism>
<dbReference type="SUPFAM" id="SSF51556">
    <property type="entry name" value="Metallo-dependent hydrolases"/>
    <property type="match status" value="1"/>
</dbReference>
<evidence type="ECO:0000313" key="1">
    <source>
        <dbReference type="EMBL" id="RDT44735.1"/>
    </source>
</evidence>
<dbReference type="InterPro" id="IPR001130">
    <property type="entry name" value="TatD-like"/>
</dbReference>
<comment type="caution">
    <text evidence="1">The sequence shown here is derived from an EMBL/GenBank/DDBJ whole genome shotgun (WGS) entry which is preliminary data.</text>
</comment>
<proteinExistence type="predicted"/>
<dbReference type="Gene3D" id="3.20.20.140">
    <property type="entry name" value="Metal-dependent hydrolases"/>
    <property type="match status" value="1"/>
</dbReference>
<dbReference type="RefSeq" id="WP_205744137.1">
    <property type="nucleotide sequence ID" value="NZ_QRBW01000703.1"/>
</dbReference>
<reference evidence="1 2" key="1">
    <citation type="submission" date="2018-07" db="EMBL/GenBank/DDBJ databases">
        <title>The use of a cohorting ward and systematic surveillance cultures for the control of a Klebsiella pneumoniae carbapenemase (KPC)-producing Enterobacteriaceae outbreak.</title>
        <authorList>
            <person name="Doi Y."/>
        </authorList>
    </citation>
    <scope>NUCLEOTIDE SEQUENCE [LARGE SCALE GENOMIC DNA]</scope>
    <source>
        <strain evidence="1 2">1-RC-17-04017</strain>
    </source>
</reference>
<sequence length="51" mass="6010">RDMQPKPPSRRNEPAYLGHIAERVAHWRGEDAQWLAAQTDHNVRRLFGVQF</sequence>
<dbReference type="GO" id="GO:0016787">
    <property type="term" value="F:hydrolase activity"/>
    <property type="evidence" value="ECO:0007669"/>
    <property type="project" value="UniProtKB-KW"/>
</dbReference>
<dbReference type="Proteomes" id="UP000255291">
    <property type="component" value="Unassembled WGS sequence"/>
</dbReference>
<accession>A0ABD7GNS4</accession>
<protein>
    <submittedName>
        <fullName evidence="1">Hydrolase TatD</fullName>
    </submittedName>
</protein>